<dbReference type="RefSeq" id="WP_015059528.1">
    <property type="nucleotide sequence ID" value="NZ_MF174859.1"/>
</dbReference>
<accession>A0A343J010</accession>
<organism evidence="2">
    <name type="scientific">Escherichia coli</name>
    <dbReference type="NCBI Taxonomy" id="562"/>
    <lineage>
        <taxon>Bacteria</taxon>
        <taxon>Pseudomonadati</taxon>
        <taxon>Pseudomonadota</taxon>
        <taxon>Gammaproteobacteria</taxon>
        <taxon>Enterobacterales</taxon>
        <taxon>Enterobacteriaceae</taxon>
        <taxon>Escherichia</taxon>
    </lineage>
</organism>
<sequence length="400" mass="45050">MSVLLTEPTQQANDKVFKTAHVAFSVVTGTGRYVTGLKQFRDANPELCTEVSDQKAWAIHPSVIQVTPGFNSREMGMGDDYYKLPEVEEHIYNIKNAYIRGDYVDPIRVRVIDGVPFVRQGHCRLKAAMMACDEDHDITILCVEIKEDEIGCELATIDGNRGLALSPVALGESYRRLHSLAGWSLERIAQRENKSPTTISSLIRLTTCSVVIKKWIHADAISYVNVLSLIDELGETEAISRIKKMIAELEQADANGITVKKTQHGQVRVRPSDFKPARIPPVIATKAVEGVKLITTSLLQKLGDIELPELTDSSADEEINITLNRSTLEMLRNLSKEITESENKQLRRAENRQAKLNGEKPKYPRKKMLRRQGKRPIRILTHSRTQNNLLLAKCWFCQSH</sequence>
<dbReference type="SUPFAM" id="SSF109709">
    <property type="entry name" value="KorB DNA-binding domain-like"/>
    <property type="match status" value="1"/>
</dbReference>
<name>A0A343J010_ECOLX</name>
<geneLocation type="plasmid" evidence="2">
    <name>pIncHI2-MU3</name>
</geneLocation>
<evidence type="ECO:0000313" key="2">
    <source>
        <dbReference type="EMBL" id="ASU05537.1"/>
    </source>
</evidence>
<reference evidence="2" key="1">
    <citation type="journal article" date="2018" name="ISME J.">
        <title>Dissemination and persistence of extended-spectrum cephalosporin-resistance encoding IncI1-blaCTXM-1 plasmid among Escherichia coli in pigs.</title>
        <authorList>
            <person name="Abraham S."/>
            <person name="Kirkwood R.N."/>
            <person name="Laird T."/>
            <person name="Saputra S."/>
            <person name="Mitchell T."/>
            <person name="Singh M."/>
            <person name="Linn B."/>
            <person name="Abraham R.J."/>
            <person name="Pang S."/>
            <person name="Gordon D.M."/>
            <person name="Trott D.J."/>
            <person name="O'Dea M."/>
        </authorList>
    </citation>
    <scope>NUCLEOTIDE SEQUENCE</scope>
    <source>
        <strain evidence="2">6/14/6b</strain>
        <plasmid evidence="2">pIncHI2-MU3</plasmid>
    </source>
</reference>
<dbReference type="Gene3D" id="1.10.10.2830">
    <property type="match status" value="1"/>
</dbReference>
<dbReference type="InterPro" id="IPR041468">
    <property type="entry name" value="HTH_ParB/Spo0J"/>
</dbReference>
<dbReference type="AlphaFoldDB" id="A0A343J010"/>
<dbReference type="EMBL" id="MF174859">
    <property type="protein sequence ID" value="ASU05537.1"/>
    <property type="molecule type" value="Genomic_DNA"/>
</dbReference>
<gene>
    <name evidence="2" type="ORF">ECSA44_05830</name>
</gene>
<evidence type="ECO:0000259" key="1">
    <source>
        <dbReference type="Pfam" id="PF17762"/>
    </source>
</evidence>
<protein>
    <recommendedName>
        <fullName evidence="1">ParB/Spo0J HTH domain-containing protein</fullName>
    </recommendedName>
</protein>
<dbReference type="Pfam" id="PF17762">
    <property type="entry name" value="HTH_ParB"/>
    <property type="match status" value="1"/>
</dbReference>
<proteinExistence type="predicted"/>
<keyword evidence="2" id="KW-0614">Plasmid</keyword>
<feature type="domain" description="ParB/Spo0J HTH" evidence="1">
    <location>
        <begin position="165"/>
        <end position="231"/>
    </location>
</feature>